<protein>
    <recommendedName>
        <fullName evidence="6">Nucleolar pre-ribosomal-associated protein 1</fullName>
    </recommendedName>
</protein>
<dbReference type="STRING" id="1890683.A0A427YUQ8"/>
<dbReference type="GO" id="GO:0005730">
    <property type="term" value="C:nucleolus"/>
    <property type="evidence" value="ECO:0007669"/>
    <property type="project" value="TreeGrafter"/>
</dbReference>
<dbReference type="Pfam" id="PF26140">
    <property type="entry name" value="HEAT_URB1"/>
    <property type="match status" value="1"/>
</dbReference>
<dbReference type="Proteomes" id="UP000279259">
    <property type="component" value="Unassembled WGS sequence"/>
</dbReference>
<evidence type="ECO:0000259" key="3">
    <source>
        <dbReference type="Pfam" id="PF26140"/>
    </source>
</evidence>
<dbReference type="InterPro" id="IPR021714">
    <property type="entry name" value="URB1_N"/>
</dbReference>
<dbReference type="InterPro" id="IPR039844">
    <property type="entry name" value="URB1"/>
</dbReference>
<dbReference type="GO" id="GO:0000466">
    <property type="term" value="P:maturation of 5.8S rRNA from tricistronic rRNA transcript (SSU-rRNA, 5.8S rRNA, LSU-rRNA)"/>
    <property type="evidence" value="ECO:0007669"/>
    <property type="project" value="TreeGrafter"/>
</dbReference>
<dbReference type="PANTHER" id="PTHR13500:SF0">
    <property type="entry name" value="NUCLEOLAR PRE-RIBOSOMAL-ASSOCIATED PROTEIN 1"/>
    <property type="match status" value="1"/>
</dbReference>
<accession>A0A427YUQ8</accession>
<sequence>MGHKRKRDDAAPAQSQVVAKPAPGTKVFSSGNAVRDGLAAGTRQALVAFHQQILTPQSKLPLAITDPTVLIIQHYFDVSPTLDEVFNAWQEGDKRRDEKLAESAVLLLAQIVRILTQLPFFRTSLIGILNKILASQDPFHDLLNQMIQSGKREQIIAGLSLASALINMEPLDPMVGATGHGASSTLPIRVWNMLVEGGTVKGLGKLMVMRKRNKEGTADYGDKDPMDKPDIRHLCLDLVSTMLPSQSFHAHARPILKPLYFNILDDPPLTIYRLLTSIWRAISLPSPGIARRVALALLDENAIEHLLSLLDRDEIEATSGKSVAEMTSAFLDQVTATPGKGICFQDEGWYPRTPKDRLLSMSADVEDEMRGNREERIRKGLHNRILSNVVRKLGSKVVDDKGRRGDWVLKVMRACPEIVAGYWPHSALAIEPRLSARWTATMAYVGRIISLPPPSMSTFRQPLPRGSDIEVAPPRLTPPTVETVIESILPSPLTKQHVTKGLQHPDGLVQYLTALTLARGLQKLDFVQRLFRDIESEMGSQPSTSTTSGESPWAARGRELEMECRRRVPDLQVLIGFAQKSATLAPAEPETDEDHALVAKSAMITEVALRLFGLYHRTLPSLAQEVRFDVGRLLVSSSSNKAERRERQQAKADKAGSVIGGETGSVASVGTAGTAGMGGGFGYARGDVKGFEALSQVHVVELLSQAKGWQWTNKAAGSQYTYFYHVVQLHLSTRQPVAQGMTTSLLKSLLAPTLLFEHDPSELDVWLSALPRLSDSPAGIIQQVHLLSFLDDCVRRCAKTPYRYLEDGQAVLSDPTSENVNAYDDDPSESTSPLLMAAVEQFVAKVLGQHIATEAAVIVTNYLRRVLIGLVGKMKDTKFISAIVDRLEMAVKDSKAKGQPRLGLEEAVGLIKSDLSIVGGMGDQLADEESVIQLLDDDKWRSHSFERACLDSTSIGWSTATPAHLLSLVQSAPDSSRMRYGRLIVHLVASTIAPLNSETAKQALLEVLHACLVSTKEEPYADKLKRAVFASEWIRKSLLSSFGVEYRAKLDGIVLSLDDESPAERDITGQYTQAIADVFAADRKNRELPVHLGVLRPWTRFLESGIAKGILELVLKKPKRLVDLEERARVTIGDVVRATLDPPFAFGHLATLLKLDIISPLIDLLRTTSNGEDKAKDTDATTSFSAIDVSSDSVRMVIESGKSEAFDLLSVMVEVSPSAVAAFHGVIEADPAILSDPRLLQAAEKLVDIDIAVITQSQSAQNLVRAAVVALQEHGKSSEAENVRAGIDLLVSINEHHPQHVLDAVRKVASSFTTSVSLLARALGSRGRGSTGGALAFLIEQGLRHVVRACSNDGPLPPDEIERIENLHEAIRNVRDVEIDVVLAEPVITSIIQERLQVPQATQLADLLCRRCTLKASFVRQHLQLLFDSKRYITLSGASSTPSARLPFVNLLEALFVGSPYASCQPNFIEPLLPLYRGTLALSDRKALGIFKLFESQRRVSVTSVLRYWSDSGAATGGKSLDAVLSLDAGKVMATCCAFPLRRELVGASEDESKQTADPVEEGEGLYDPAFVLPMLGAALVEGEMSGLDWVEVLRGNALGLAVCALASRDAGMRTLAGWVLARALATVQMTPFHERDQLVYTLRLIRHVLPSPDTDDTVDAVRPHDTARLPTLTSLFIAHALRAIANPGHFLYPLTSRFLLQRPTFDAYDVPMLFGMLYSYSDEFKRERGWIIRLLRDGVRSEADWRVLRRRNTWSLLATMFFSSVDPALRRLILQAMKSMLRIPSGARTLVHKSGLIPWLTMQWDMSFSRPSRGAGEERRRYLDLLELAVIGCVAGDVERAKKASEASGESGASGASGARGIANWLEATMGVGVDEKEKENGEKAGQWLYPKPWVLDTGTLLKRAIPEADIDRLDVLARIALRLSSVPDRSESAALLLLLANRLRKLIPNATANANSGPNLASEGSATTMPAVARTIEYLFRLGLAIPPDDSRRETKDAVESIQKRMEGLRGDVGEWVRTEKRKFAWDEFNKAK</sequence>
<feature type="domain" description="URB1 N-terminal" evidence="1">
    <location>
        <begin position="82"/>
        <end position="440"/>
    </location>
</feature>
<evidence type="ECO:0000313" key="4">
    <source>
        <dbReference type="EMBL" id="RSH94874.1"/>
    </source>
</evidence>
<dbReference type="GO" id="GO:0000463">
    <property type="term" value="P:maturation of LSU-rRNA from tricistronic rRNA transcript (SSU-rRNA, 5.8S rRNA, LSU-rRNA)"/>
    <property type="evidence" value="ECO:0007669"/>
    <property type="project" value="TreeGrafter"/>
</dbReference>
<gene>
    <name evidence="4" type="ORF">EHS25_004680</name>
</gene>
<dbReference type="EMBL" id="RSCD01000002">
    <property type="protein sequence ID" value="RSH94874.1"/>
    <property type="molecule type" value="Genomic_DNA"/>
</dbReference>
<dbReference type="Pfam" id="PF11707">
    <property type="entry name" value="Npa1"/>
    <property type="match status" value="1"/>
</dbReference>
<proteinExistence type="predicted"/>
<evidence type="ECO:0008006" key="6">
    <source>
        <dbReference type="Google" id="ProtNLM"/>
    </source>
</evidence>
<name>A0A427YUQ8_9TREE</name>
<dbReference type="InterPro" id="IPR016024">
    <property type="entry name" value="ARM-type_fold"/>
</dbReference>
<dbReference type="Pfam" id="PF16201">
    <property type="entry name" value="NopRA1"/>
    <property type="match status" value="1"/>
</dbReference>
<reference evidence="4 5" key="1">
    <citation type="submission" date="2018-11" db="EMBL/GenBank/DDBJ databases">
        <title>Genome sequence of Saitozyma podzolica DSM 27192.</title>
        <authorList>
            <person name="Aliyu H."/>
            <person name="Gorte O."/>
            <person name="Ochsenreither K."/>
        </authorList>
    </citation>
    <scope>NUCLEOTIDE SEQUENCE [LARGE SCALE GENOMIC DNA]</scope>
    <source>
        <strain evidence="4 5">DSM 27192</strain>
    </source>
</reference>
<evidence type="ECO:0000259" key="1">
    <source>
        <dbReference type="Pfam" id="PF11707"/>
    </source>
</evidence>
<dbReference type="SUPFAM" id="SSF48371">
    <property type="entry name" value="ARM repeat"/>
    <property type="match status" value="1"/>
</dbReference>
<feature type="domain" description="URB1 C-terminal" evidence="2">
    <location>
        <begin position="1599"/>
        <end position="1800"/>
    </location>
</feature>
<evidence type="ECO:0000259" key="2">
    <source>
        <dbReference type="Pfam" id="PF16201"/>
    </source>
</evidence>
<dbReference type="InterPro" id="IPR032436">
    <property type="entry name" value="URB1_C"/>
</dbReference>
<organism evidence="4 5">
    <name type="scientific">Saitozyma podzolica</name>
    <dbReference type="NCBI Taxonomy" id="1890683"/>
    <lineage>
        <taxon>Eukaryota</taxon>
        <taxon>Fungi</taxon>
        <taxon>Dikarya</taxon>
        <taxon>Basidiomycota</taxon>
        <taxon>Agaricomycotina</taxon>
        <taxon>Tremellomycetes</taxon>
        <taxon>Tremellales</taxon>
        <taxon>Trimorphomycetaceae</taxon>
        <taxon>Saitozyma</taxon>
    </lineage>
</organism>
<dbReference type="OrthoDB" id="72892at2759"/>
<dbReference type="PANTHER" id="PTHR13500">
    <property type="entry name" value="NUCLEOLAR PRERIBOSOMAL-ASSOCIATED PROTEIN 1"/>
    <property type="match status" value="1"/>
</dbReference>
<dbReference type="InterPro" id="IPR059018">
    <property type="entry name" value="HEAT_URB1"/>
</dbReference>
<keyword evidence="5" id="KW-1185">Reference proteome</keyword>
<feature type="domain" description="URB1 central HEAT repeat" evidence="3">
    <location>
        <begin position="709"/>
        <end position="899"/>
    </location>
</feature>
<evidence type="ECO:0000313" key="5">
    <source>
        <dbReference type="Proteomes" id="UP000279259"/>
    </source>
</evidence>
<comment type="caution">
    <text evidence="4">The sequence shown here is derived from an EMBL/GenBank/DDBJ whole genome shotgun (WGS) entry which is preliminary data.</text>
</comment>